<dbReference type="PANTHER" id="PTHR33099">
    <property type="entry name" value="FE2OG DIOXYGENASE DOMAIN-CONTAINING PROTEIN"/>
    <property type="match status" value="1"/>
</dbReference>
<keyword evidence="3" id="KW-1185">Reference proteome</keyword>
<evidence type="ECO:0000313" key="3">
    <source>
        <dbReference type="Proteomes" id="UP000287124"/>
    </source>
</evidence>
<feature type="region of interest" description="Disordered" evidence="1">
    <location>
        <begin position="1"/>
        <end position="32"/>
    </location>
</feature>
<accession>A0A430LDP7</accession>
<dbReference type="Gene3D" id="2.60.120.620">
    <property type="entry name" value="q2cbj1_9rhob like domain"/>
    <property type="match status" value="1"/>
</dbReference>
<evidence type="ECO:0000313" key="2">
    <source>
        <dbReference type="EMBL" id="RTE73848.1"/>
    </source>
</evidence>
<sequence length="989" mass="109530">MASVLPPGVKAEASDVKVEMPSRDATSHTISVGPGDLKDELLQAIENIQVDGTFASSAAVNRLSVGVFVHGVGDIATPLTEFQACQMIAKARQAPYGKGSETIVDTSVRNTWELDPGQFELRDPTWTAQLQILCKQVAKTLGINGTIKAELYKMLIYEKGAMFKAHTEFLACLAHSSFVYVVLRHNGQTHIFSSSTYAQSCAFWYSDVSHEVLPITSGYRWVLTYNLALDPAQPRPSASLLSQINTQPLRQALNRWLAEDPEKRENEYFYHVLDHDYTEASISLNALKAHDLIRVQALKEECSNLPVDIYLALLEKMESGSVEYCPDPYDRRSFYRGGYYGGYGDYDDDDDDEDEDGFHALDEVFESSHKVLTLVDLDGHTVTKGLELDEEDILQEDAFEDIDGREEYEGYMGNSVWTNGYALVLFGGMISSVLAITSSNNPNHTVVIAPHDSLPSLFAGNGESPSPVAHLARRCLLPQAPESLFVALDTLLSEAWNPTGKLGSRVSLDAAAVQEVVRVALNHERYDLPDKTMALSPRKLEPSVWDWIKEWLSGGDVNQRFKSIQKGITSAVLLGTNLGQRAEAITRLVPIPDQLSSIEPAALDWARETARQCLENSATNVLGSVDGPSMVDLAFYFDDTLAFLSETVAPIIAKHKASLALAVSFLSRLMDKASNGKLPLEGSLHLYRSIAKSMITSVDFTKAQSHHSLDESMKRARYGCSLDQLRRDLSVSATIRELSTLFRGLKKADTEADNLVASFVAKLTSDCSGIKGAEIPHLWIPFLRKVDGALDYSTMSSTELSGYQKLFATFLKAYLDKYVGKEPVYNRSLVRPRVHCNCSDCGRLNEFLVDRSREVGRFPVNKQRRGHLHSGLDGANIDCTHTTERRGSPQTLVVTKTFRQIAQRLQSWTTRRTEATKELVRFDQDRLRKLLGDEYTAITNMDRILAAGSARQPLAETAQAVQAGSSRAPVVGDKRKFSEDIDVIDLTGE</sequence>
<comment type="caution">
    <text evidence="2">The sequence shown here is derived from an EMBL/GenBank/DDBJ whole genome shotgun (WGS) entry which is preliminary data.</text>
</comment>
<gene>
    <name evidence="2" type="ORF">BHE90_011713</name>
</gene>
<dbReference type="EMBL" id="MIKF01000245">
    <property type="protein sequence ID" value="RTE73848.1"/>
    <property type="molecule type" value="Genomic_DNA"/>
</dbReference>
<evidence type="ECO:0000256" key="1">
    <source>
        <dbReference type="SAM" id="MobiDB-lite"/>
    </source>
</evidence>
<proteinExistence type="predicted"/>
<feature type="compositionally biased region" description="Basic and acidic residues" evidence="1">
    <location>
        <begin position="12"/>
        <end position="26"/>
    </location>
</feature>
<dbReference type="Proteomes" id="UP000287124">
    <property type="component" value="Unassembled WGS sequence"/>
</dbReference>
<evidence type="ECO:0008006" key="4">
    <source>
        <dbReference type="Google" id="ProtNLM"/>
    </source>
</evidence>
<name>A0A430LDP7_9HYPO</name>
<protein>
    <recommendedName>
        <fullName evidence="4">Prolyl 4-hydroxylase alpha subunit Fe(2+) 2OG dioxygenase domain-containing protein</fullName>
    </recommendedName>
</protein>
<organism evidence="2 3">
    <name type="scientific">Fusarium euwallaceae</name>
    <dbReference type="NCBI Taxonomy" id="1147111"/>
    <lineage>
        <taxon>Eukaryota</taxon>
        <taxon>Fungi</taxon>
        <taxon>Dikarya</taxon>
        <taxon>Ascomycota</taxon>
        <taxon>Pezizomycotina</taxon>
        <taxon>Sordariomycetes</taxon>
        <taxon>Hypocreomycetidae</taxon>
        <taxon>Hypocreales</taxon>
        <taxon>Nectriaceae</taxon>
        <taxon>Fusarium</taxon>
        <taxon>Fusarium solani species complex</taxon>
    </lineage>
</organism>
<dbReference type="AlphaFoldDB" id="A0A430LDP7"/>
<dbReference type="PANTHER" id="PTHR33099:SF7">
    <property type="entry name" value="MYND-TYPE DOMAIN-CONTAINING PROTEIN"/>
    <property type="match status" value="1"/>
</dbReference>
<reference evidence="2 3" key="1">
    <citation type="submission" date="2017-06" db="EMBL/GenBank/DDBJ databases">
        <title>Comparative genomic analysis of Ambrosia Fusariam Clade fungi.</title>
        <authorList>
            <person name="Stajich J.E."/>
            <person name="Carrillo J."/>
            <person name="Kijimoto T."/>
            <person name="Eskalen A."/>
            <person name="O'Donnell K."/>
            <person name="Kasson M."/>
        </authorList>
    </citation>
    <scope>NUCLEOTIDE SEQUENCE [LARGE SCALE GENOMIC DNA]</scope>
    <source>
        <strain evidence="2 3">UCR1854</strain>
    </source>
</reference>